<keyword evidence="7" id="KW-1185">Reference proteome</keyword>
<comment type="caution">
    <text evidence="5">The sequence shown here is derived from an EMBL/GenBank/DDBJ whole genome shotgun (WGS) entry which is preliminary data.</text>
</comment>
<dbReference type="Proteomes" id="UP000677265">
    <property type="component" value="Unassembled WGS sequence"/>
</dbReference>
<evidence type="ECO:0000256" key="2">
    <source>
        <dbReference type="ARBA" id="ARBA00023002"/>
    </source>
</evidence>
<dbReference type="GO" id="GO:0016491">
    <property type="term" value="F:oxidoreductase activity"/>
    <property type="evidence" value="ECO:0007669"/>
    <property type="project" value="UniProtKB-KW"/>
</dbReference>
<evidence type="ECO:0000313" key="7">
    <source>
        <dbReference type="Proteomes" id="UP000677265"/>
    </source>
</evidence>
<dbReference type="InterPro" id="IPR020904">
    <property type="entry name" value="Sc_DH/Rdtase_CS"/>
</dbReference>
<dbReference type="Gene3D" id="3.40.50.720">
    <property type="entry name" value="NAD(P)-binding Rossmann-like Domain"/>
    <property type="match status" value="1"/>
</dbReference>
<evidence type="ECO:0000256" key="1">
    <source>
        <dbReference type="ARBA" id="ARBA00006484"/>
    </source>
</evidence>
<dbReference type="RefSeq" id="WP_213145847.1">
    <property type="nucleotide sequence ID" value="NZ_JAGYPE020000038.1"/>
</dbReference>
<dbReference type="PRINTS" id="PR00081">
    <property type="entry name" value="GDHRDH"/>
</dbReference>
<dbReference type="PANTHER" id="PTHR43391">
    <property type="entry name" value="RETINOL DEHYDROGENASE-RELATED"/>
    <property type="match status" value="1"/>
</dbReference>
<gene>
    <name evidence="6" type="ORF">KHB02_018630</name>
    <name evidence="5" type="ORF">KHB02_32155</name>
</gene>
<evidence type="ECO:0000313" key="6">
    <source>
        <dbReference type="EMBL" id="MCH6267538.1"/>
    </source>
</evidence>
<dbReference type="InterPro" id="IPR036291">
    <property type="entry name" value="NAD(P)-bd_dom_sf"/>
</dbReference>
<evidence type="ECO:0000259" key="4">
    <source>
        <dbReference type="SMART" id="SM00822"/>
    </source>
</evidence>
<name>A0A942T6N9_9BACI</name>
<dbReference type="AlphaFoldDB" id="A0A942T6N9"/>
<reference evidence="5" key="1">
    <citation type="submission" date="2021-05" db="EMBL/GenBank/DDBJ databases">
        <title>Novel Bacillus species.</title>
        <authorList>
            <person name="Liu G."/>
        </authorList>
    </citation>
    <scope>NUCLEOTIDE SEQUENCE</scope>
    <source>
        <strain evidence="5 7">FJAT-50051</strain>
    </source>
</reference>
<evidence type="ECO:0000256" key="3">
    <source>
        <dbReference type="RuleBase" id="RU000363"/>
    </source>
</evidence>
<dbReference type="InterPro" id="IPR002347">
    <property type="entry name" value="SDR_fam"/>
</dbReference>
<dbReference type="EMBL" id="JAGYPE020000038">
    <property type="protein sequence ID" value="MCH6267538.1"/>
    <property type="molecule type" value="Genomic_DNA"/>
</dbReference>
<keyword evidence="2" id="KW-0560">Oxidoreductase</keyword>
<feature type="domain" description="Ketoreductase" evidence="4">
    <location>
        <begin position="6"/>
        <end position="180"/>
    </location>
</feature>
<comment type="similarity">
    <text evidence="1 3">Belongs to the short-chain dehydrogenases/reductases (SDR) family.</text>
</comment>
<sequence>MKVFNKVIVVTGAGGGIGRELVRQLLEKGAKVAAIIHKNGLEEIKSLATVYGDKISIHTANVANRDDVEKLPEEIIASHGCIDGIINNAGILQQFKTLNDLDYDQIQKVMDVNFYGTLYMCKSFLPYLLIRPEAHITNVSSMGGFLPVPLQSIYSASKAAVKMLTEGLHLELRDTNVGVTIVFPGAVDTNLVQNAKIEFEGTYNHSYKMLSPNEAAAIIIKGMENNKYRVLAGNDAKIMDFLYRLHPKKATDLILKKIKTPGKKG</sequence>
<protein>
    <submittedName>
        <fullName evidence="5">SDR family NAD(P)-dependent oxidoreductase</fullName>
    </submittedName>
</protein>
<accession>A0A942T6N9</accession>
<dbReference type="EMBL" id="JAGYPE010000006">
    <property type="protein sequence ID" value="MBS4186048.1"/>
    <property type="molecule type" value="Genomic_DNA"/>
</dbReference>
<dbReference type="PROSITE" id="PS00061">
    <property type="entry name" value="ADH_SHORT"/>
    <property type="match status" value="1"/>
</dbReference>
<evidence type="ECO:0000313" key="5">
    <source>
        <dbReference type="EMBL" id="MBS4186048.1"/>
    </source>
</evidence>
<dbReference type="PANTHER" id="PTHR43391:SF82">
    <property type="entry name" value="OXIDOREDUCTASE SADH-RELATED"/>
    <property type="match status" value="1"/>
</dbReference>
<dbReference type="PRINTS" id="PR00080">
    <property type="entry name" value="SDRFAMILY"/>
</dbReference>
<dbReference type="InterPro" id="IPR057326">
    <property type="entry name" value="KR_dom"/>
</dbReference>
<dbReference type="SUPFAM" id="SSF51735">
    <property type="entry name" value="NAD(P)-binding Rossmann-fold domains"/>
    <property type="match status" value="1"/>
</dbReference>
<dbReference type="Pfam" id="PF00106">
    <property type="entry name" value="adh_short"/>
    <property type="match status" value="1"/>
</dbReference>
<organism evidence="5">
    <name type="scientific">Neobacillus citreus</name>
    <dbReference type="NCBI Taxonomy" id="2833578"/>
    <lineage>
        <taxon>Bacteria</taxon>
        <taxon>Bacillati</taxon>
        <taxon>Bacillota</taxon>
        <taxon>Bacilli</taxon>
        <taxon>Bacillales</taxon>
        <taxon>Bacillaceae</taxon>
        <taxon>Neobacillus</taxon>
    </lineage>
</organism>
<proteinExistence type="inferred from homology"/>
<dbReference type="SMART" id="SM00822">
    <property type="entry name" value="PKS_KR"/>
    <property type="match status" value="1"/>
</dbReference>